<gene>
    <name evidence="1" type="ORF">LPC04_22805</name>
</gene>
<name>A0A9X2C3N8_9BURK</name>
<keyword evidence="2" id="KW-1185">Reference proteome</keyword>
<evidence type="ECO:0000313" key="1">
    <source>
        <dbReference type="EMBL" id="MCK9688549.1"/>
    </source>
</evidence>
<dbReference type="Proteomes" id="UP001139353">
    <property type="component" value="Unassembled WGS sequence"/>
</dbReference>
<dbReference type="EMBL" id="JAJLJH010000009">
    <property type="protein sequence ID" value="MCK9688549.1"/>
    <property type="molecule type" value="Genomic_DNA"/>
</dbReference>
<comment type="caution">
    <text evidence="1">The sequence shown here is derived from an EMBL/GenBank/DDBJ whole genome shotgun (WGS) entry which is preliminary data.</text>
</comment>
<accession>A0A9X2C3N8</accession>
<protein>
    <submittedName>
        <fullName evidence="1">Uncharacterized protein</fullName>
    </submittedName>
</protein>
<organism evidence="1 2">
    <name type="scientific">Scleromatobacter humisilvae</name>
    <dbReference type="NCBI Taxonomy" id="2897159"/>
    <lineage>
        <taxon>Bacteria</taxon>
        <taxon>Pseudomonadati</taxon>
        <taxon>Pseudomonadota</taxon>
        <taxon>Betaproteobacteria</taxon>
        <taxon>Burkholderiales</taxon>
        <taxon>Sphaerotilaceae</taxon>
        <taxon>Scleromatobacter</taxon>
    </lineage>
</organism>
<reference evidence="1" key="1">
    <citation type="submission" date="2021-11" db="EMBL/GenBank/DDBJ databases">
        <title>BS-T2-15 a new species belonging to the Comamonadaceae family isolated from the soil of a French oak forest.</title>
        <authorList>
            <person name="Mieszkin S."/>
            <person name="Alain K."/>
        </authorList>
    </citation>
    <scope>NUCLEOTIDE SEQUENCE</scope>
    <source>
        <strain evidence="1">BS-T2-15</strain>
    </source>
</reference>
<dbReference type="RefSeq" id="WP_275684597.1">
    <property type="nucleotide sequence ID" value="NZ_JAJLJH010000009.1"/>
</dbReference>
<sequence>MNANDLLQLQQPVTDGAIRSVNFFNGRLLAAKDLAREQDARDTADARLGLALGEGVAWGLDVVRDTSVSGATGAVVRIAAGLAVNRAGQTLYLAQDTSVALQRQFDGGTDASCTCTFTNCTPLVGGTYVAGAGLYLLTLAPSATTEGRAASNGLDPLNVRCAIDVNVEAVQFRLLQLDAQLLAGLDLGAATLRNDIAYRAFGQGIQPAWFASLFDAPPRADDLLEALRKTRLGDAEVPLALLSFKGTSTLDFIDAWAVRRPLHQSGTDAFSGLAQSRRLAVGHAMFMQFQRQVADLASPRVLPASATAQGLCRYLPPVGIIPIAEETGGTDQQALAFFAGMTVRGPAFINAARLEGLVRESLAYPPIDTQSGEFVWLYRVRENREAIDFAGSSGSLPRSYVVFSSGQMPYRADARYDGAYWNYANYALAR</sequence>
<evidence type="ECO:0000313" key="2">
    <source>
        <dbReference type="Proteomes" id="UP001139353"/>
    </source>
</evidence>
<dbReference type="AlphaFoldDB" id="A0A9X2C3N8"/>
<proteinExistence type="predicted"/>